<proteinExistence type="predicted"/>
<reference evidence="2 3" key="1">
    <citation type="submission" date="2021-06" db="EMBL/GenBank/DDBJ databases">
        <authorList>
            <person name="Palmer J.M."/>
        </authorList>
    </citation>
    <scope>NUCLEOTIDE SEQUENCE [LARGE SCALE GENOMIC DNA]</scope>
    <source>
        <strain evidence="2 3">XC_2019</strain>
        <tissue evidence="2">Muscle</tissue>
    </source>
</reference>
<feature type="compositionally biased region" description="Basic and acidic residues" evidence="1">
    <location>
        <begin position="37"/>
        <end position="46"/>
    </location>
</feature>
<dbReference type="EMBL" id="JAHRIN010052409">
    <property type="protein sequence ID" value="MEQ2210103.1"/>
    <property type="molecule type" value="Genomic_DNA"/>
</dbReference>
<accession>A0ABV0RR87</accession>
<protein>
    <submittedName>
        <fullName evidence="2">Uncharacterized protein</fullName>
    </submittedName>
</protein>
<feature type="region of interest" description="Disordered" evidence="1">
    <location>
        <begin position="71"/>
        <end position="112"/>
    </location>
</feature>
<evidence type="ECO:0000313" key="2">
    <source>
        <dbReference type="EMBL" id="MEQ2210103.1"/>
    </source>
</evidence>
<sequence length="112" mass="12310">MAPRMVGSWVTGELVPPAVYGREAGYTLDGSPSIAGQHRDTQDKQPAHTHSHLRPNSHVFGLWDEVGVPRENPRMHRENLQKDPRRESNPGPACCEATVLPTAPPCSPKNIN</sequence>
<dbReference type="Proteomes" id="UP001434883">
    <property type="component" value="Unassembled WGS sequence"/>
</dbReference>
<organism evidence="2 3">
    <name type="scientific">Xenoophorus captivus</name>
    <dbReference type="NCBI Taxonomy" id="1517983"/>
    <lineage>
        <taxon>Eukaryota</taxon>
        <taxon>Metazoa</taxon>
        <taxon>Chordata</taxon>
        <taxon>Craniata</taxon>
        <taxon>Vertebrata</taxon>
        <taxon>Euteleostomi</taxon>
        <taxon>Actinopterygii</taxon>
        <taxon>Neopterygii</taxon>
        <taxon>Teleostei</taxon>
        <taxon>Neoteleostei</taxon>
        <taxon>Acanthomorphata</taxon>
        <taxon>Ovalentaria</taxon>
        <taxon>Atherinomorphae</taxon>
        <taxon>Cyprinodontiformes</taxon>
        <taxon>Goodeidae</taxon>
        <taxon>Xenoophorus</taxon>
    </lineage>
</organism>
<feature type="compositionally biased region" description="Basic and acidic residues" evidence="1">
    <location>
        <begin position="71"/>
        <end position="88"/>
    </location>
</feature>
<feature type="region of interest" description="Disordered" evidence="1">
    <location>
        <begin position="29"/>
        <end position="55"/>
    </location>
</feature>
<feature type="compositionally biased region" description="Pro residues" evidence="1">
    <location>
        <begin position="102"/>
        <end position="112"/>
    </location>
</feature>
<keyword evidence="3" id="KW-1185">Reference proteome</keyword>
<gene>
    <name evidence="2" type="ORF">XENOCAPTIV_008479</name>
</gene>
<comment type="caution">
    <text evidence="2">The sequence shown here is derived from an EMBL/GenBank/DDBJ whole genome shotgun (WGS) entry which is preliminary data.</text>
</comment>
<evidence type="ECO:0000256" key="1">
    <source>
        <dbReference type="SAM" id="MobiDB-lite"/>
    </source>
</evidence>
<evidence type="ECO:0000313" key="3">
    <source>
        <dbReference type="Proteomes" id="UP001434883"/>
    </source>
</evidence>
<name>A0ABV0RR87_9TELE</name>